<accession>A0A504YAZ1</accession>
<dbReference type="EMBL" id="SUNJ01012803">
    <property type="protein sequence ID" value="TPP57751.1"/>
    <property type="molecule type" value="Genomic_DNA"/>
</dbReference>
<dbReference type="Proteomes" id="UP000316759">
    <property type="component" value="Unassembled WGS sequence"/>
</dbReference>
<feature type="chain" id="PRO_5021360708" evidence="1">
    <location>
        <begin position="21"/>
        <end position="102"/>
    </location>
</feature>
<name>A0A504YAZ1_FASGI</name>
<evidence type="ECO:0000313" key="2">
    <source>
        <dbReference type="EMBL" id="TPP57751.1"/>
    </source>
</evidence>
<gene>
    <name evidence="2" type="ORF">FGIG_04343</name>
</gene>
<sequence length="102" mass="11981">MQLFFLMACLTICLLATGQAKNCFFQALHDLEDSSKCPDDLTAEKLRSNMRDRFMTTKTDLMCLWRERRKESLMENDMGKKMLEFGQLLIARMDRLLKSYAN</sequence>
<keyword evidence="1" id="KW-0732">Signal</keyword>
<comment type="caution">
    <text evidence="2">The sequence shown here is derived from an EMBL/GenBank/DDBJ whole genome shotgun (WGS) entry which is preliminary data.</text>
</comment>
<reference evidence="2 3" key="1">
    <citation type="submission" date="2019-04" db="EMBL/GenBank/DDBJ databases">
        <title>Annotation for the trematode Fasciola gigantica.</title>
        <authorList>
            <person name="Choi Y.-J."/>
        </authorList>
    </citation>
    <scope>NUCLEOTIDE SEQUENCE [LARGE SCALE GENOMIC DNA]</scope>
    <source>
        <strain evidence="2">Uganda_cow_1</strain>
    </source>
</reference>
<keyword evidence="3" id="KW-1185">Reference proteome</keyword>
<evidence type="ECO:0000313" key="3">
    <source>
        <dbReference type="Proteomes" id="UP000316759"/>
    </source>
</evidence>
<dbReference type="AlphaFoldDB" id="A0A504YAZ1"/>
<protein>
    <submittedName>
        <fullName evidence="2">Uncharacterized protein</fullName>
    </submittedName>
</protein>
<organism evidence="2 3">
    <name type="scientific">Fasciola gigantica</name>
    <name type="common">Giant liver fluke</name>
    <dbReference type="NCBI Taxonomy" id="46835"/>
    <lineage>
        <taxon>Eukaryota</taxon>
        <taxon>Metazoa</taxon>
        <taxon>Spiralia</taxon>
        <taxon>Lophotrochozoa</taxon>
        <taxon>Platyhelminthes</taxon>
        <taxon>Trematoda</taxon>
        <taxon>Digenea</taxon>
        <taxon>Plagiorchiida</taxon>
        <taxon>Echinostomata</taxon>
        <taxon>Echinostomatoidea</taxon>
        <taxon>Fasciolidae</taxon>
        <taxon>Fasciola</taxon>
    </lineage>
</organism>
<evidence type="ECO:0000256" key="1">
    <source>
        <dbReference type="SAM" id="SignalP"/>
    </source>
</evidence>
<proteinExistence type="predicted"/>
<feature type="signal peptide" evidence="1">
    <location>
        <begin position="1"/>
        <end position="20"/>
    </location>
</feature>